<evidence type="ECO:0000313" key="3">
    <source>
        <dbReference type="Proteomes" id="UP000262621"/>
    </source>
</evidence>
<feature type="compositionally biased region" description="Pro residues" evidence="1">
    <location>
        <begin position="456"/>
        <end position="466"/>
    </location>
</feature>
<evidence type="ECO:0000313" key="2">
    <source>
        <dbReference type="EMBL" id="RFS45560.1"/>
    </source>
</evidence>
<dbReference type="RefSeq" id="WP_117228751.1">
    <property type="nucleotide sequence ID" value="NZ_QVFU01000015.1"/>
</dbReference>
<feature type="compositionally biased region" description="Low complexity" evidence="1">
    <location>
        <begin position="544"/>
        <end position="553"/>
    </location>
</feature>
<dbReference type="AlphaFoldDB" id="A0A372FYJ1"/>
<feature type="compositionally biased region" description="Gly residues" evidence="1">
    <location>
        <begin position="471"/>
        <end position="489"/>
    </location>
</feature>
<comment type="caution">
    <text evidence="2">The sequence shown here is derived from an EMBL/GenBank/DDBJ whole genome shotgun (WGS) entry which is preliminary data.</text>
</comment>
<feature type="compositionally biased region" description="Pro residues" evidence="1">
    <location>
        <begin position="754"/>
        <end position="764"/>
    </location>
</feature>
<name>A0A372FYJ1_9ACTN</name>
<feature type="region of interest" description="Disordered" evidence="1">
    <location>
        <begin position="434"/>
        <end position="708"/>
    </location>
</feature>
<feature type="compositionally biased region" description="Low complexity" evidence="1">
    <location>
        <begin position="436"/>
        <end position="455"/>
    </location>
</feature>
<feature type="compositionally biased region" description="Low complexity" evidence="1">
    <location>
        <begin position="560"/>
        <end position="574"/>
    </location>
</feature>
<dbReference type="Proteomes" id="UP000262621">
    <property type="component" value="Unassembled WGS sequence"/>
</dbReference>
<feature type="compositionally biased region" description="Gly residues" evidence="1">
    <location>
        <begin position="615"/>
        <end position="626"/>
    </location>
</feature>
<sequence length="789" mass="80891">MTQPDPAQGANLLGTTNWDSWTYTTAIEALTGDKPSLEFGGSDPVLKWNAEVGDVSNHAGIKSSDFYYFAFGKQYFGVDIEQKQLTEWDEKVRHVVDIAEDVGTDGKRGTFDRDSMWKLEWELQVFNATLTRLATNIGGWVTLTSGKDGPIAGKAVDIIRARLDQYSRTLDTWSDQVVDTYGGSLLKASYDARQSAWRLLNTLVVPLFQPTTYDGVAYNSYAEFLRALPGRLIAGFHKQYLDHLIAGGLIHGTKEYDLDNVYRGRPTIQVEPNQGPYGPQHVPTFEGGKGMAGVEARIRAVLGSTPIGNVLSPDTWANLSNQIVEQVDKAVEPLSEEARRTARLTNDAYLVLSRSFPSLQDPPPLNVNTSTWNGGPNLGNGSPNLNLNLDSLVNGLGGNGGPNLNLGGSGRPNIGGNGGPNLNLGGGAGGAGGGPSLAPNGLGDSFFGPNGLATPPGTPPPTPDLPPFIGGSAGLPPGGGGSGGPGAGPNGRAPLGSRGEVLGPDGRPVLGPDGEIRGPDGRPILGPNGELLGPDGNPILGPDGKPIPGTLPTTGGGGNPNLPGLPQLPDGPGLPENPNVPGLPHTPGLPHGPGAPGSPHLPGLPDLPDASDGVGVPGAGPGGGSSGPPASGSGVATLPALPQLSSDGTLSQDLGGGSPHVTPETLAPLIASENQTGGGPAGGGYPMYPPPMGGMGAPGSHRDERERQTWLTEDEAVWGTKAVVVGSVIGRPGDEAEPEEDMVLLGPVRASRPGPRPGTRPPVTPVSGESAVAGRRETPPDVESTTGQV</sequence>
<organism evidence="2 3">
    <name type="scientific">Micromonospora craniellae</name>
    <dbReference type="NCBI Taxonomy" id="2294034"/>
    <lineage>
        <taxon>Bacteria</taxon>
        <taxon>Bacillati</taxon>
        <taxon>Actinomycetota</taxon>
        <taxon>Actinomycetes</taxon>
        <taxon>Micromonosporales</taxon>
        <taxon>Micromonosporaceae</taxon>
        <taxon>Micromonospora</taxon>
    </lineage>
</organism>
<feature type="compositionally biased region" description="Polar residues" evidence="1">
    <location>
        <begin position="643"/>
        <end position="652"/>
    </location>
</feature>
<dbReference type="OrthoDB" id="3405005at2"/>
<keyword evidence="3" id="KW-1185">Reference proteome</keyword>
<proteinExistence type="predicted"/>
<dbReference type="EMBL" id="QVFU01000015">
    <property type="protein sequence ID" value="RFS45560.1"/>
    <property type="molecule type" value="Genomic_DNA"/>
</dbReference>
<feature type="compositionally biased region" description="Low complexity" evidence="1">
    <location>
        <begin position="627"/>
        <end position="636"/>
    </location>
</feature>
<feature type="compositionally biased region" description="Gly residues" evidence="1">
    <location>
        <begin position="676"/>
        <end position="685"/>
    </location>
</feature>
<protein>
    <submittedName>
        <fullName evidence="2">Uncharacterized protein</fullName>
    </submittedName>
</protein>
<gene>
    <name evidence="2" type="ORF">D0Q02_15770</name>
</gene>
<reference evidence="2 3" key="1">
    <citation type="submission" date="2018-08" db="EMBL/GenBank/DDBJ databases">
        <title>Verrucosispora craniellae sp. nov., isolated from a marine sponge in the South China Sea.</title>
        <authorList>
            <person name="Li L."/>
            <person name="Lin H.W."/>
        </authorList>
    </citation>
    <scope>NUCLEOTIDE SEQUENCE [LARGE SCALE GENOMIC DNA]</scope>
    <source>
        <strain evidence="2 3">LHW63014</strain>
    </source>
</reference>
<evidence type="ECO:0000256" key="1">
    <source>
        <dbReference type="SAM" id="MobiDB-lite"/>
    </source>
</evidence>
<accession>A0A372FYJ1</accession>
<feature type="region of interest" description="Disordered" evidence="1">
    <location>
        <begin position="746"/>
        <end position="789"/>
    </location>
</feature>